<feature type="transmembrane region" description="Helical" evidence="6">
    <location>
        <begin position="239"/>
        <end position="261"/>
    </location>
</feature>
<feature type="transmembrane region" description="Helical" evidence="6">
    <location>
        <begin position="312"/>
        <end position="333"/>
    </location>
</feature>
<dbReference type="GO" id="GO:0022857">
    <property type="term" value="F:transmembrane transporter activity"/>
    <property type="evidence" value="ECO:0007669"/>
    <property type="project" value="InterPro"/>
</dbReference>
<dbReference type="Gene3D" id="1.20.1640.10">
    <property type="entry name" value="Multidrug efflux transporter AcrB transmembrane domain"/>
    <property type="match status" value="2"/>
</dbReference>
<dbReference type="SUPFAM" id="SSF82866">
    <property type="entry name" value="Multidrug efflux transporter AcrB transmembrane domain"/>
    <property type="match status" value="2"/>
</dbReference>
<keyword evidence="3 6" id="KW-0812">Transmembrane</keyword>
<dbReference type="Pfam" id="PF03176">
    <property type="entry name" value="MMPL"/>
    <property type="match status" value="2"/>
</dbReference>
<dbReference type="GO" id="GO:0005886">
    <property type="term" value="C:plasma membrane"/>
    <property type="evidence" value="ECO:0007669"/>
    <property type="project" value="UniProtKB-SubCell"/>
</dbReference>
<protein>
    <submittedName>
        <fullName evidence="8">Predicted exporter of the RND superfamily</fullName>
    </submittedName>
</protein>
<feature type="transmembrane region" description="Helical" evidence="6">
    <location>
        <begin position="649"/>
        <end position="673"/>
    </location>
</feature>
<evidence type="ECO:0000256" key="5">
    <source>
        <dbReference type="ARBA" id="ARBA00023136"/>
    </source>
</evidence>
<dbReference type="PRINTS" id="PR00702">
    <property type="entry name" value="ACRIFLAVINRP"/>
</dbReference>
<gene>
    <name evidence="8" type="ORF">MNB_SV-4-1170</name>
</gene>
<dbReference type="PROSITE" id="PS50156">
    <property type="entry name" value="SSD"/>
    <property type="match status" value="2"/>
</dbReference>
<feature type="transmembrane region" description="Helical" evidence="6">
    <location>
        <begin position="694"/>
        <end position="715"/>
    </location>
</feature>
<organism evidence="8">
    <name type="scientific">hydrothermal vent metagenome</name>
    <dbReference type="NCBI Taxonomy" id="652676"/>
    <lineage>
        <taxon>unclassified sequences</taxon>
        <taxon>metagenomes</taxon>
        <taxon>ecological metagenomes</taxon>
    </lineage>
</organism>
<evidence type="ECO:0000256" key="4">
    <source>
        <dbReference type="ARBA" id="ARBA00022989"/>
    </source>
</evidence>
<evidence type="ECO:0000313" key="8">
    <source>
        <dbReference type="EMBL" id="SFV89990.1"/>
    </source>
</evidence>
<keyword evidence="5 6" id="KW-0472">Membrane</keyword>
<dbReference type="InterPro" id="IPR000731">
    <property type="entry name" value="SSD"/>
</dbReference>
<dbReference type="PANTHER" id="PTHR33406:SF12">
    <property type="entry name" value="BLR2997 PROTEIN"/>
    <property type="match status" value="1"/>
</dbReference>
<dbReference type="EMBL" id="FPIB01000007">
    <property type="protein sequence ID" value="SFV89990.1"/>
    <property type="molecule type" value="Genomic_DNA"/>
</dbReference>
<keyword evidence="4 6" id="KW-1133">Transmembrane helix</keyword>
<evidence type="ECO:0000256" key="6">
    <source>
        <dbReference type="SAM" id="Phobius"/>
    </source>
</evidence>
<feature type="transmembrane region" description="Helical" evidence="6">
    <location>
        <begin position="273"/>
        <end position="292"/>
    </location>
</feature>
<feature type="transmembrane region" description="Helical" evidence="6">
    <location>
        <begin position="396"/>
        <end position="414"/>
    </location>
</feature>
<proteinExistence type="predicted"/>
<feature type="transmembrane region" description="Helical" evidence="6">
    <location>
        <begin position="339"/>
        <end position="363"/>
    </location>
</feature>
<evidence type="ECO:0000256" key="3">
    <source>
        <dbReference type="ARBA" id="ARBA00022692"/>
    </source>
</evidence>
<feature type="transmembrane region" description="Helical" evidence="6">
    <location>
        <begin position="191"/>
        <end position="208"/>
    </location>
</feature>
<accession>A0A1W1E7U5</accession>
<dbReference type="AlphaFoldDB" id="A0A1W1E7U5"/>
<feature type="transmembrane region" description="Helical" evidence="6">
    <location>
        <begin position="721"/>
        <end position="747"/>
    </location>
</feature>
<feature type="domain" description="SSD" evidence="7">
    <location>
        <begin position="244"/>
        <end position="364"/>
    </location>
</feature>
<evidence type="ECO:0000259" key="7">
    <source>
        <dbReference type="PROSITE" id="PS50156"/>
    </source>
</evidence>
<feature type="domain" description="SSD" evidence="7">
    <location>
        <begin position="624"/>
        <end position="745"/>
    </location>
</feature>
<evidence type="ECO:0000256" key="2">
    <source>
        <dbReference type="ARBA" id="ARBA00022475"/>
    </source>
</evidence>
<feature type="transmembrane region" description="Helical" evidence="6">
    <location>
        <begin position="214"/>
        <end position="232"/>
    </location>
</feature>
<dbReference type="InterPro" id="IPR004869">
    <property type="entry name" value="MMPL_dom"/>
</dbReference>
<evidence type="ECO:0000256" key="1">
    <source>
        <dbReference type="ARBA" id="ARBA00004651"/>
    </source>
</evidence>
<sequence length="751" mass="83912">MKKYINFLDQHKYKLIWSITIITLLLSYSLKNIAYEGSYRIWFDADSKIITSYDAFRDTFGGDDTFVVAFEDKEGIFRPKAIQTILKLTREFKKINGVQKVDSLTNYQYIRSEKDDIIVEDFIENTADLQSKRELALHDPLILNHLISKNGETALIAVKLASSQGSDEAVNITVMQKLQNILKQTQKETGYRFYLSGVPAITASLVTVSRHDALLLMPLAVVIVVVMLWLLFRDIMGVIVPSAVIVFTFLIVLSMQMLLGYKLNNFTVNIPSFISAIAIADALHLFLAWVYYRQKGLKNKEAVTVALQKNFLPMAMTSFTTATGFATLGLSAIEPIATLGLAITSGALIAFVLSITLAPAILLTRKEEHAVKPVHFLDLSQITGYGAFIKRHDRKIILFFAGLFLFAGYGLRYIKVDSNSIKYFSPDTVVRSGSDFIEKHITGPMVYEVVIDAAKKEGIKDPNFLQQIIAFEKELKQKYLAVRFSISLKDIILRMQKVLNPDADTILPKEKNLVAQYLLLYSMSLPQGMEINDQVDTSERYLRLTLNSDVQDTSKDLEMIAWIKQWWQRHAPYAADVQGQTAIFAYMQSSVTDTLIVSIASTLLIVMIAMFLIFRNLKMLLLFILPNIAPLILVAGVMGYLGIHIDIGVAISAAVILGIAVDDTIHFFSKFFGAIKEKSFEDSIDYVVSHSGNAMILTTLILSLTFAVFGVSSFIPNVNFAIVTVVALNIALLLDIVLLPALLSLVYGKKS</sequence>
<feature type="transmembrane region" description="Helical" evidence="6">
    <location>
        <begin position="12"/>
        <end position="30"/>
    </location>
</feature>
<dbReference type="InterPro" id="IPR050545">
    <property type="entry name" value="Mycobact_MmpL"/>
</dbReference>
<dbReference type="PANTHER" id="PTHR33406">
    <property type="entry name" value="MEMBRANE PROTEIN MJ1562-RELATED"/>
    <property type="match status" value="1"/>
</dbReference>
<feature type="transmembrane region" description="Helical" evidence="6">
    <location>
        <begin position="595"/>
        <end position="614"/>
    </location>
</feature>
<dbReference type="InterPro" id="IPR001036">
    <property type="entry name" value="Acrflvin-R"/>
</dbReference>
<name>A0A1W1E7U5_9ZZZZ</name>
<keyword evidence="2" id="KW-1003">Cell membrane</keyword>
<reference evidence="8" key="1">
    <citation type="submission" date="2016-10" db="EMBL/GenBank/DDBJ databases">
        <authorList>
            <person name="de Groot N.N."/>
        </authorList>
    </citation>
    <scope>NUCLEOTIDE SEQUENCE</scope>
</reference>
<comment type="subcellular location">
    <subcellularLocation>
        <location evidence="1">Cell membrane</location>
        <topology evidence="1">Multi-pass membrane protein</topology>
    </subcellularLocation>
</comment>
<feature type="transmembrane region" description="Helical" evidence="6">
    <location>
        <begin position="621"/>
        <end position="643"/>
    </location>
</feature>